<protein>
    <recommendedName>
        <fullName evidence="5">Fibronectin type-III domain-containing protein</fullName>
    </recommendedName>
</protein>
<dbReference type="InterPro" id="IPR013783">
    <property type="entry name" value="Ig-like_fold"/>
</dbReference>
<dbReference type="SUPFAM" id="SSF49265">
    <property type="entry name" value="Fibronectin type III"/>
    <property type="match status" value="2"/>
</dbReference>
<evidence type="ECO:0000256" key="2">
    <source>
        <dbReference type="ARBA" id="ARBA00023326"/>
    </source>
</evidence>
<keyword evidence="4" id="KW-0472">Membrane</keyword>
<keyword evidence="7" id="KW-1185">Reference proteome</keyword>
<keyword evidence="1" id="KW-0378">Hydrolase</keyword>
<feature type="transmembrane region" description="Helical" evidence="4">
    <location>
        <begin position="21"/>
        <end position="38"/>
    </location>
</feature>
<proteinExistence type="predicted"/>
<keyword evidence="1" id="KW-0326">Glycosidase</keyword>
<dbReference type="EMBL" id="BMNZ01000018">
    <property type="protein sequence ID" value="GGN10895.1"/>
    <property type="molecule type" value="Genomic_DNA"/>
</dbReference>
<reference evidence="7" key="1">
    <citation type="journal article" date="2019" name="Int. J. Syst. Evol. Microbiol.">
        <title>The Global Catalogue of Microorganisms (GCM) 10K type strain sequencing project: providing services to taxonomists for standard genome sequencing and annotation.</title>
        <authorList>
            <consortium name="The Broad Institute Genomics Platform"/>
            <consortium name="The Broad Institute Genome Sequencing Center for Infectious Disease"/>
            <person name="Wu L."/>
            <person name="Ma J."/>
        </authorList>
    </citation>
    <scope>NUCLEOTIDE SEQUENCE [LARGE SCALE GENOMIC DNA]</scope>
    <source>
        <strain evidence="7">JCM 1365</strain>
    </source>
</reference>
<evidence type="ECO:0000256" key="4">
    <source>
        <dbReference type="SAM" id="Phobius"/>
    </source>
</evidence>
<dbReference type="InterPro" id="IPR046540">
    <property type="entry name" value="DMFA2_C"/>
</dbReference>
<evidence type="ECO:0000313" key="6">
    <source>
        <dbReference type="EMBL" id="GGN10895.1"/>
    </source>
</evidence>
<accession>A0ABQ2IKL8</accession>
<dbReference type="InterPro" id="IPR036116">
    <property type="entry name" value="FN3_sf"/>
</dbReference>
<evidence type="ECO:0000256" key="1">
    <source>
        <dbReference type="ARBA" id="ARBA00023295"/>
    </source>
</evidence>
<sequence length="1137" mass="119063">MFTTTCAEFDMTIRRLTPVHLALMVTVVLLVLVGRAPVDMGRTLALSGATNPIVAENLLTGSDAWVLGQNGHRVSDDLTQQVKGYASSPSVDLGGSVDVKVSVNPAQSYSAQIFRLGYYAGKGARLMDTLPGRAGTRQPACTPATDTGLIECGWSTGFRIDVPTGWTSGIYLIVLTNAAGYQSYVQFVVRDDARHSELLFKQSVLTYQAYNNYPNDGLADCKGTPATGKNLYDSQSSPAKTVTGTSRAVKVSFDRPYPCSGGGSLLDPDWSWEGYFLTWLEMKGYDVSYTTDVDVHLRPQTLLDHKGVLSVGHDEYWTKEMFDAMESARDHGVNVGFFGGNDAYWQARLEPSSTGVPARTMVVYKNTPNNTYTTVDPVADPTLRTVRFQDPPVNRAAQSLIGTSFLGSTDRSTLNADLVVAADGGWPWGAAGVAGGTSVPGVVGYETDGYSCHCPPPANQGLALLAASPFQGSDKVTGTSHAVAYVAPSGALVFSSGTMSWVWGLVAKIDPRDPTRQATLYNPGLERATVVVVDALAGRTSPPSLPSFTPDCTADISMGFEGPAVTGADGAMRSFGSVALDTQSPVAGAASAHVSGASSYLDQPMTAVDTVTLDFSLRLDELPAYPTRVAVISSQITDLGNLVLNPVTGGVSLRLRNGSPPIGSASQLLERGRTYQVRLVQNRGTGTNAVLAAWVAPEGTELGAPFAQTSTATFTGKADKVRVGSTTNSQTTPPVLDADIDTVGIVGGPAAPGMSLPPSAPTGLTASMSGTMVQLQWTDTATTEATYEVQRSTDDGATWSSLVTLPPDSTTYQDSTALSSNRYAYRVLALNSNGPSAPSPVASITTPAAPPAPPSSLVATGVSQTRTDLTWVDQADNETGFELQRAPGSDFAGAVTWSLPADTTTFSDTTGEGVAWYRVRSLGGSPSAWTPAVNGPRQADLTFEGGSLSGAQGATAVVGPVSLETAAPLVGTASARFRPATTTSYLEQRLPAAAPETYLTLTLRINALGTGDARIVQSLNGTGGTAPTTGSFWVKADGTLLLRNYNTTIGTGTKLLPGVTYRLGLHQRRVTDSSILLEGFVAAAGQPFGTAFAKTVSAPVTTSTDITTVRAGVMASTNTLDATVDEIHIDRQLMPSR</sequence>
<dbReference type="CDD" id="cd00063">
    <property type="entry name" value="FN3"/>
    <property type="match status" value="1"/>
</dbReference>
<evidence type="ECO:0000313" key="7">
    <source>
        <dbReference type="Proteomes" id="UP000623461"/>
    </source>
</evidence>
<dbReference type="Gene3D" id="2.60.40.10">
    <property type="entry name" value="Immunoglobulins"/>
    <property type="match status" value="2"/>
</dbReference>
<keyword evidence="2" id="KW-0624">Polysaccharide degradation</keyword>
<keyword evidence="4" id="KW-0812">Transmembrane</keyword>
<dbReference type="SMART" id="SM00060">
    <property type="entry name" value="FN3"/>
    <property type="match status" value="2"/>
</dbReference>
<dbReference type="Pfam" id="PF20254">
    <property type="entry name" value="DMFA2_C"/>
    <property type="match status" value="1"/>
</dbReference>
<keyword evidence="2" id="KW-0119">Carbohydrate metabolism</keyword>
<feature type="region of interest" description="Disordered" evidence="3">
    <location>
        <begin position="835"/>
        <end position="859"/>
    </location>
</feature>
<dbReference type="Proteomes" id="UP000623461">
    <property type="component" value="Unassembled WGS sequence"/>
</dbReference>
<name>A0ABQ2IKL8_9MICO</name>
<dbReference type="PROSITE" id="PS50853">
    <property type="entry name" value="FN3"/>
    <property type="match status" value="1"/>
</dbReference>
<gene>
    <name evidence="6" type="ORF">GCM10009721_43620</name>
</gene>
<evidence type="ECO:0000259" key="5">
    <source>
        <dbReference type="PROSITE" id="PS50853"/>
    </source>
</evidence>
<organism evidence="6 7">
    <name type="scientific">Terrabacter tumescens</name>
    <dbReference type="NCBI Taxonomy" id="60443"/>
    <lineage>
        <taxon>Bacteria</taxon>
        <taxon>Bacillati</taxon>
        <taxon>Actinomycetota</taxon>
        <taxon>Actinomycetes</taxon>
        <taxon>Micrococcales</taxon>
        <taxon>Intrasporangiaceae</taxon>
        <taxon>Terrabacter</taxon>
    </lineage>
</organism>
<feature type="domain" description="Fibronectin type-III" evidence="5">
    <location>
        <begin position="757"/>
        <end position="849"/>
    </location>
</feature>
<keyword evidence="4" id="KW-1133">Transmembrane helix</keyword>
<feature type="compositionally biased region" description="Low complexity" evidence="3">
    <location>
        <begin position="835"/>
        <end position="847"/>
    </location>
</feature>
<dbReference type="InterPro" id="IPR003961">
    <property type="entry name" value="FN3_dom"/>
</dbReference>
<comment type="caution">
    <text evidence="6">The sequence shown here is derived from an EMBL/GenBank/DDBJ whole genome shotgun (WGS) entry which is preliminary data.</text>
</comment>
<evidence type="ECO:0000256" key="3">
    <source>
        <dbReference type="SAM" id="MobiDB-lite"/>
    </source>
</evidence>